<dbReference type="Gene3D" id="2.30.30.40">
    <property type="entry name" value="SH3 Domains"/>
    <property type="match status" value="1"/>
</dbReference>
<keyword evidence="4" id="KW-1003">Cell membrane</keyword>
<evidence type="ECO:0000256" key="7">
    <source>
        <dbReference type="ARBA" id="ARBA00023016"/>
    </source>
</evidence>
<comment type="similarity">
    <text evidence="2">Belongs to the SHO1 family.</text>
</comment>
<evidence type="ECO:0000256" key="4">
    <source>
        <dbReference type="ARBA" id="ARBA00022475"/>
    </source>
</evidence>
<dbReference type="SUPFAM" id="SSF50044">
    <property type="entry name" value="SH3-domain"/>
    <property type="match status" value="1"/>
</dbReference>
<dbReference type="EMBL" id="CAJVPS010000005">
    <property type="protein sequence ID" value="CAG8438753.1"/>
    <property type="molecule type" value="Genomic_DNA"/>
</dbReference>
<accession>A0A9N8YKI0</accession>
<keyword evidence="7" id="KW-0346">Stress response</keyword>
<dbReference type="OrthoDB" id="5983572at2759"/>
<protein>
    <submittedName>
        <fullName evidence="12">8725_t:CDS:1</fullName>
    </submittedName>
</protein>
<feature type="transmembrane region" description="Helical" evidence="10">
    <location>
        <begin position="100"/>
        <end position="120"/>
    </location>
</feature>
<dbReference type="SMART" id="SM00326">
    <property type="entry name" value="SH3"/>
    <property type="match status" value="1"/>
</dbReference>
<dbReference type="CDD" id="cd11855">
    <property type="entry name" value="SH3_Sho1p"/>
    <property type="match status" value="1"/>
</dbReference>
<keyword evidence="13" id="KW-1185">Reference proteome</keyword>
<dbReference type="InterPro" id="IPR001452">
    <property type="entry name" value="SH3_domain"/>
</dbReference>
<evidence type="ECO:0000313" key="13">
    <source>
        <dbReference type="Proteomes" id="UP000789508"/>
    </source>
</evidence>
<sequence length="241" mass="26609">MGTFEIANILGNPTFLGSFGLAIIGWLIAFIGAIAGNAWRFTWFVIFFDIFVLLGLFVAVGTDSVRFYRLAIMTLLGIGITFSCGQIDAYIYAKQPEFQAVGAGLIFLSMVELFWVFVFGSEEGSSVHNSVSAASVNKPFETNLAEIRTETSPNFAPQAENRESQVVVSPNAEYAYRARALYAYQANPEDPNELSFSKGEILEIVDKKGKWWQAKRSDGSVGIAPSNYVSLRNIHLKLYQG</sequence>
<evidence type="ECO:0000256" key="3">
    <source>
        <dbReference type="ARBA" id="ARBA00022443"/>
    </source>
</evidence>
<feature type="transmembrane region" description="Helical" evidence="10">
    <location>
        <begin position="41"/>
        <end position="61"/>
    </location>
</feature>
<comment type="caution">
    <text evidence="12">The sequence shown here is derived from an EMBL/GenBank/DDBJ whole genome shotgun (WGS) entry which is preliminary data.</text>
</comment>
<keyword evidence="3 9" id="KW-0728">SH3 domain</keyword>
<dbReference type="Proteomes" id="UP000789508">
    <property type="component" value="Unassembled WGS sequence"/>
</dbReference>
<evidence type="ECO:0000313" key="12">
    <source>
        <dbReference type="EMBL" id="CAG8438753.1"/>
    </source>
</evidence>
<dbReference type="InterPro" id="IPR035522">
    <property type="entry name" value="Sho1_SH3"/>
</dbReference>
<dbReference type="PROSITE" id="PS50002">
    <property type="entry name" value="SH3"/>
    <property type="match status" value="1"/>
</dbReference>
<dbReference type="AlphaFoldDB" id="A0A9N8YKI0"/>
<dbReference type="GO" id="GO:0007232">
    <property type="term" value="P:osmosensory signaling pathway via Sho1 osmosensor"/>
    <property type="evidence" value="ECO:0007669"/>
    <property type="project" value="UniProtKB-ARBA"/>
</dbReference>
<feature type="transmembrane region" description="Helical" evidence="10">
    <location>
        <begin position="15"/>
        <end position="34"/>
    </location>
</feature>
<evidence type="ECO:0000256" key="1">
    <source>
        <dbReference type="ARBA" id="ARBA00004651"/>
    </source>
</evidence>
<keyword evidence="5 10" id="KW-0812">Transmembrane</keyword>
<keyword evidence="8 10" id="KW-0472">Membrane</keyword>
<dbReference type="PANTHER" id="PTHR15735">
    <property type="entry name" value="FCH AND DOUBLE SH3 DOMAINS PROTEIN"/>
    <property type="match status" value="1"/>
</dbReference>
<evidence type="ECO:0000256" key="6">
    <source>
        <dbReference type="ARBA" id="ARBA00022989"/>
    </source>
</evidence>
<evidence type="ECO:0000256" key="8">
    <source>
        <dbReference type="ARBA" id="ARBA00023136"/>
    </source>
</evidence>
<dbReference type="FunFam" id="2.30.30.40:FF:000213">
    <property type="entry name" value="High osmolarity signaling protein SHO1"/>
    <property type="match status" value="1"/>
</dbReference>
<reference evidence="12" key="1">
    <citation type="submission" date="2021-06" db="EMBL/GenBank/DDBJ databases">
        <authorList>
            <person name="Kallberg Y."/>
            <person name="Tangrot J."/>
            <person name="Rosling A."/>
        </authorList>
    </citation>
    <scope>NUCLEOTIDE SEQUENCE</scope>
    <source>
        <strain evidence="12">FL130A</strain>
    </source>
</reference>
<dbReference type="InterPro" id="IPR036028">
    <property type="entry name" value="SH3-like_dom_sf"/>
</dbReference>
<evidence type="ECO:0000256" key="9">
    <source>
        <dbReference type="PROSITE-ProRule" id="PRU00192"/>
    </source>
</evidence>
<dbReference type="GO" id="GO:0005886">
    <property type="term" value="C:plasma membrane"/>
    <property type="evidence" value="ECO:0007669"/>
    <property type="project" value="UniProtKB-SubCell"/>
</dbReference>
<feature type="transmembrane region" description="Helical" evidence="10">
    <location>
        <begin position="67"/>
        <end position="93"/>
    </location>
</feature>
<comment type="subcellular location">
    <subcellularLocation>
        <location evidence="1">Cell membrane</location>
        <topology evidence="1">Multi-pass membrane protein</topology>
    </subcellularLocation>
</comment>
<dbReference type="Pfam" id="PF00018">
    <property type="entry name" value="SH3_1"/>
    <property type="match status" value="1"/>
</dbReference>
<proteinExistence type="inferred from homology"/>
<organism evidence="12 13">
    <name type="scientific">Ambispora leptoticha</name>
    <dbReference type="NCBI Taxonomy" id="144679"/>
    <lineage>
        <taxon>Eukaryota</taxon>
        <taxon>Fungi</taxon>
        <taxon>Fungi incertae sedis</taxon>
        <taxon>Mucoromycota</taxon>
        <taxon>Glomeromycotina</taxon>
        <taxon>Glomeromycetes</taxon>
        <taxon>Archaeosporales</taxon>
        <taxon>Ambisporaceae</taxon>
        <taxon>Ambispora</taxon>
    </lineage>
</organism>
<feature type="domain" description="SH3" evidence="11">
    <location>
        <begin position="173"/>
        <end position="234"/>
    </location>
</feature>
<keyword evidence="6 10" id="KW-1133">Transmembrane helix</keyword>
<dbReference type="PANTHER" id="PTHR15735:SF21">
    <property type="entry name" value="PROTEIN NERVOUS WRECK"/>
    <property type="match status" value="1"/>
</dbReference>
<dbReference type="GO" id="GO:0030833">
    <property type="term" value="P:regulation of actin filament polymerization"/>
    <property type="evidence" value="ECO:0007669"/>
    <property type="project" value="TreeGrafter"/>
</dbReference>
<dbReference type="PRINTS" id="PR00452">
    <property type="entry name" value="SH3DOMAIN"/>
</dbReference>
<evidence type="ECO:0000256" key="5">
    <source>
        <dbReference type="ARBA" id="ARBA00022692"/>
    </source>
</evidence>
<evidence type="ECO:0000256" key="10">
    <source>
        <dbReference type="SAM" id="Phobius"/>
    </source>
</evidence>
<gene>
    <name evidence="12" type="ORF">ALEPTO_LOCUS122</name>
</gene>
<evidence type="ECO:0000259" key="11">
    <source>
        <dbReference type="PROSITE" id="PS50002"/>
    </source>
</evidence>
<evidence type="ECO:0000256" key="2">
    <source>
        <dbReference type="ARBA" id="ARBA00009739"/>
    </source>
</evidence>
<name>A0A9N8YKI0_9GLOM</name>